<accession>A0AAD8Y965</accession>
<dbReference type="EMBL" id="JATAAI010000014">
    <property type="protein sequence ID" value="KAK1741061.1"/>
    <property type="molecule type" value="Genomic_DNA"/>
</dbReference>
<dbReference type="AlphaFoldDB" id="A0AAD8Y965"/>
<organism evidence="1 2">
    <name type="scientific">Skeletonema marinoi</name>
    <dbReference type="NCBI Taxonomy" id="267567"/>
    <lineage>
        <taxon>Eukaryota</taxon>
        <taxon>Sar</taxon>
        <taxon>Stramenopiles</taxon>
        <taxon>Ochrophyta</taxon>
        <taxon>Bacillariophyta</taxon>
        <taxon>Coscinodiscophyceae</taxon>
        <taxon>Thalassiosirophycidae</taxon>
        <taxon>Thalassiosirales</taxon>
        <taxon>Skeletonemataceae</taxon>
        <taxon>Skeletonema</taxon>
        <taxon>Skeletonema marinoi-dohrnii complex</taxon>
    </lineage>
</organism>
<evidence type="ECO:0000313" key="2">
    <source>
        <dbReference type="Proteomes" id="UP001224775"/>
    </source>
</evidence>
<name>A0AAD8Y965_9STRA</name>
<protein>
    <submittedName>
        <fullName evidence="1">Uncharacterized protein</fullName>
    </submittedName>
</protein>
<proteinExistence type="predicted"/>
<dbReference type="Proteomes" id="UP001224775">
    <property type="component" value="Unassembled WGS sequence"/>
</dbReference>
<evidence type="ECO:0000313" key="1">
    <source>
        <dbReference type="EMBL" id="KAK1741061.1"/>
    </source>
</evidence>
<comment type="caution">
    <text evidence="1">The sequence shown here is derived from an EMBL/GenBank/DDBJ whole genome shotgun (WGS) entry which is preliminary data.</text>
</comment>
<keyword evidence="2" id="KW-1185">Reference proteome</keyword>
<sequence length="423" mass="47522">MSNLATNDDSIDEECSKLVVLVNKVLGGLSSSEEPDELLYNVIIDAVDKLGHAELRESIEQLFAEVKRKEHKDICFFLRRMDFAFKLNKRIEEGDPNYLEAAINDLNEHGHVRAVLDSAAVVNSIVNMISHHKRQRHGLSSVVQASLTFLHNVPLTSKSLPLLMDRTHLLKHLLDQKMFGSLQTPLAEFVADFIRGLRLVIKHSTDCNALETKLKGDGKHIYVQAAAFLIKYGTQNDWDGFGEQIIKKKSIFSTLIEAIISDDVDGKRLLRDILNKCLLRIFISYTNSDWIRGLKFEPRNATLHVQKVLELCPSVARIVDKDKRLPLHHAAASSVQSFNASFEVVMKVFNAYKPAASIRDPITKLYPFQLAASNRNYKASFSLLLETRTLYQVLSTAPKVAGGRGRECESLALEANFGKPNNV</sequence>
<gene>
    <name evidence="1" type="ORF">QTG54_008313</name>
</gene>
<reference evidence="1" key="1">
    <citation type="submission" date="2023-06" db="EMBL/GenBank/DDBJ databases">
        <title>Survivors Of The Sea: Transcriptome response of Skeletonema marinoi to long-term dormancy.</title>
        <authorList>
            <person name="Pinder M.I.M."/>
            <person name="Kourtchenko O."/>
            <person name="Robertson E.K."/>
            <person name="Larsson T."/>
            <person name="Maumus F."/>
            <person name="Osuna-Cruz C.M."/>
            <person name="Vancaester E."/>
            <person name="Stenow R."/>
            <person name="Vandepoele K."/>
            <person name="Ploug H."/>
            <person name="Bruchert V."/>
            <person name="Godhe A."/>
            <person name="Topel M."/>
        </authorList>
    </citation>
    <scope>NUCLEOTIDE SEQUENCE</scope>
    <source>
        <strain evidence="1">R05AC</strain>
    </source>
</reference>